<keyword evidence="2" id="KW-1185">Reference proteome</keyword>
<dbReference type="Proteomes" id="UP001437256">
    <property type="component" value="Unassembled WGS sequence"/>
</dbReference>
<proteinExistence type="predicted"/>
<sequence>MSQQNLYNVCKGWGLIVENSKKNSLFSFAIIKGDDGNVAKEQILCEALTGPNFNKYFKAQICWDLDCQGIFNIEYWTTKYIVKGLFKYVKGTDSDSEEEGGKR</sequence>
<gene>
    <name evidence="1" type="ORF">AAF712_010162</name>
</gene>
<accession>A0ABR2ZPD7</accession>
<comment type="caution">
    <text evidence="1">The sequence shown here is derived from an EMBL/GenBank/DDBJ whole genome shotgun (WGS) entry which is preliminary data.</text>
</comment>
<protein>
    <submittedName>
        <fullName evidence="1">Uncharacterized protein</fullName>
    </submittedName>
</protein>
<evidence type="ECO:0000313" key="1">
    <source>
        <dbReference type="EMBL" id="KAL0062941.1"/>
    </source>
</evidence>
<dbReference type="EMBL" id="JBBXMP010000091">
    <property type="protein sequence ID" value="KAL0062941.1"/>
    <property type="molecule type" value="Genomic_DNA"/>
</dbReference>
<name>A0ABR2ZPD7_9AGAR</name>
<evidence type="ECO:0000313" key="2">
    <source>
        <dbReference type="Proteomes" id="UP001437256"/>
    </source>
</evidence>
<organism evidence="1 2">
    <name type="scientific">Marasmius tenuissimus</name>
    <dbReference type="NCBI Taxonomy" id="585030"/>
    <lineage>
        <taxon>Eukaryota</taxon>
        <taxon>Fungi</taxon>
        <taxon>Dikarya</taxon>
        <taxon>Basidiomycota</taxon>
        <taxon>Agaricomycotina</taxon>
        <taxon>Agaricomycetes</taxon>
        <taxon>Agaricomycetidae</taxon>
        <taxon>Agaricales</taxon>
        <taxon>Marasmiineae</taxon>
        <taxon>Marasmiaceae</taxon>
        <taxon>Marasmius</taxon>
    </lineage>
</organism>
<reference evidence="1 2" key="1">
    <citation type="submission" date="2024-05" db="EMBL/GenBank/DDBJ databases">
        <title>A draft genome resource for the thread blight pathogen Marasmius tenuissimus strain MS-2.</title>
        <authorList>
            <person name="Yulfo-Soto G.E."/>
            <person name="Baruah I.K."/>
            <person name="Amoako-Attah I."/>
            <person name="Bukari Y."/>
            <person name="Meinhardt L.W."/>
            <person name="Bailey B.A."/>
            <person name="Cohen S.P."/>
        </authorList>
    </citation>
    <scope>NUCLEOTIDE SEQUENCE [LARGE SCALE GENOMIC DNA]</scope>
    <source>
        <strain evidence="1 2">MS-2</strain>
    </source>
</reference>